<evidence type="ECO:0000256" key="5">
    <source>
        <dbReference type="ARBA" id="ARBA00023288"/>
    </source>
</evidence>
<dbReference type="CDD" id="cd01202">
    <property type="entry name" value="PTB_FRS2"/>
    <property type="match status" value="1"/>
</dbReference>
<evidence type="ECO:0000313" key="7">
    <source>
        <dbReference type="EMBL" id="CAI6353908.1"/>
    </source>
</evidence>
<keyword evidence="8" id="KW-1185">Reference proteome</keyword>
<dbReference type="Gene3D" id="2.30.29.30">
    <property type="entry name" value="Pleckstrin-homology domain (PH domain)/Phosphotyrosine-binding domain (PTB)"/>
    <property type="match status" value="1"/>
</dbReference>
<dbReference type="EMBL" id="CARXXK010000002">
    <property type="protein sequence ID" value="CAI6353908.1"/>
    <property type="molecule type" value="Genomic_DNA"/>
</dbReference>
<comment type="caution">
    <text evidence="7">The sequence shown here is derived from an EMBL/GenBank/DDBJ whole genome shotgun (WGS) entry which is preliminary data.</text>
</comment>
<dbReference type="InterPro" id="IPR050996">
    <property type="entry name" value="Docking_Protein_DOK"/>
</dbReference>
<dbReference type="PANTHER" id="PTHR21258">
    <property type="entry name" value="DOCKING PROTEIN RELATED"/>
    <property type="match status" value="1"/>
</dbReference>
<dbReference type="InterPro" id="IPR011993">
    <property type="entry name" value="PH-like_dom_sf"/>
</dbReference>
<dbReference type="SUPFAM" id="SSF50729">
    <property type="entry name" value="PH domain-like"/>
    <property type="match status" value="1"/>
</dbReference>
<sequence length="274" mass="31093">MGCVSSKRKTGSTETTSTMFKVTNIDYSGNEINHGQIEITDSDLVMHYANDKSTISCPLSTIRRYGYEDFMFCFEAGRLSPYGQGIFAFRSKDADKIFNTIKAHLQISNDTNMAEDMSSEVHFYSGLLRPKAYQHEEEVYDEVRFSGPRNRNQSNVESPYLELNPDRSYCAIYENILNSNQNNDVLVDNADNGNSYASPNDVVTYTEVEIAVCKPKNNKNKNDLPPPLPPKKEISDYTVIDFVRTSHLHNKNLFKCTSNTGTRRTRHDYGVSTP</sequence>
<dbReference type="GO" id="GO:0005737">
    <property type="term" value="C:cytoplasm"/>
    <property type="evidence" value="ECO:0007669"/>
    <property type="project" value="TreeGrafter"/>
</dbReference>
<dbReference type="PROSITE" id="PS51064">
    <property type="entry name" value="IRS_PTB"/>
    <property type="match status" value="1"/>
</dbReference>
<evidence type="ECO:0000256" key="2">
    <source>
        <dbReference type="ARBA" id="ARBA00022553"/>
    </source>
</evidence>
<evidence type="ECO:0000256" key="3">
    <source>
        <dbReference type="ARBA" id="ARBA00022707"/>
    </source>
</evidence>
<dbReference type="PANTHER" id="PTHR21258:SF62">
    <property type="entry name" value="INSULIN RECEPTOR SUBSTRATE 1"/>
    <property type="match status" value="1"/>
</dbReference>
<evidence type="ECO:0000259" key="6">
    <source>
        <dbReference type="PROSITE" id="PS51064"/>
    </source>
</evidence>
<keyword evidence="4" id="KW-0472">Membrane</keyword>
<keyword evidence="3" id="KW-0519">Myristate</keyword>
<dbReference type="InterPro" id="IPR038742">
    <property type="entry name" value="FRS2_PTB"/>
</dbReference>
<evidence type="ECO:0000313" key="8">
    <source>
        <dbReference type="Proteomes" id="UP001160148"/>
    </source>
</evidence>
<dbReference type="SMART" id="SM01244">
    <property type="entry name" value="IRS"/>
    <property type="match status" value="1"/>
</dbReference>
<evidence type="ECO:0000256" key="4">
    <source>
        <dbReference type="ARBA" id="ARBA00023136"/>
    </source>
</evidence>
<feature type="domain" description="IRS-type PTB" evidence="6">
    <location>
        <begin position="12"/>
        <end position="115"/>
    </location>
</feature>
<dbReference type="Pfam" id="PF02174">
    <property type="entry name" value="IRS"/>
    <property type="match status" value="1"/>
</dbReference>
<proteinExistence type="predicted"/>
<dbReference type="GO" id="GO:0016020">
    <property type="term" value="C:membrane"/>
    <property type="evidence" value="ECO:0007669"/>
    <property type="project" value="UniProtKB-SubCell"/>
</dbReference>
<organism evidence="7 8">
    <name type="scientific">Macrosiphum euphorbiae</name>
    <name type="common">potato aphid</name>
    <dbReference type="NCBI Taxonomy" id="13131"/>
    <lineage>
        <taxon>Eukaryota</taxon>
        <taxon>Metazoa</taxon>
        <taxon>Ecdysozoa</taxon>
        <taxon>Arthropoda</taxon>
        <taxon>Hexapoda</taxon>
        <taxon>Insecta</taxon>
        <taxon>Pterygota</taxon>
        <taxon>Neoptera</taxon>
        <taxon>Paraneoptera</taxon>
        <taxon>Hemiptera</taxon>
        <taxon>Sternorrhyncha</taxon>
        <taxon>Aphidomorpha</taxon>
        <taxon>Aphidoidea</taxon>
        <taxon>Aphididae</taxon>
        <taxon>Macrosiphini</taxon>
        <taxon>Macrosiphum</taxon>
    </lineage>
</organism>
<dbReference type="Proteomes" id="UP001160148">
    <property type="component" value="Unassembled WGS sequence"/>
</dbReference>
<reference evidence="7 8" key="1">
    <citation type="submission" date="2023-01" db="EMBL/GenBank/DDBJ databases">
        <authorList>
            <person name="Whitehead M."/>
        </authorList>
    </citation>
    <scope>NUCLEOTIDE SEQUENCE [LARGE SCALE GENOMIC DNA]</scope>
</reference>
<name>A0AAV0WE17_9HEMI</name>
<dbReference type="InterPro" id="IPR002404">
    <property type="entry name" value="IRS_PTB"/>
</dbReference>
<dbReference type="SMART" id="SM00310">
    <property type="entry name" value="PTBI"/>
    <property type="match status" value="1"/>
</dbReference>
<accession>A0AAV0WE17</accession>
<comment type="subcellular location">
    <subcellularLocation>
        <location evidence="1">Membrane</location>
    </subcellularLocation>
</comment>
<evidence type="ECO:0000256" key="1">
    <source>
        <dbReference type="ARBA" id="ARBA00004370"/>
    </source>
</evidence>
<protein>
    <recommendedName>
        <fullName evidence="6">IRS-type PTB domain-containing protein</fullName>
    </recommendedName>
</protein>
<keyword evidence="2" id="KW-0597">Phosphoprotein</keyword>
<gene>
    <name evidence="7" type="ORF">MEUPH1_LOCUS9971</name>
</gene>
<dbReference type="GO" id="GO:0007169">
    <property type="term" value="P:cell surface receptor protein tyrosine kinase signaling pathway"/>
    <property type="evidence" value="ECO:0007669"/>
    <property type="project" value="TreeGrafter"/>
</dbReference>
<keyword evidence="5" id="KW-0449">Lipoprotein</keyword>
<dbReference type="AlphaFoldDB" id="A0AAV0WE17"/>